<dbReference type="PANTHER" id="PTHR33162:SF1">
    <property type="entry name" value="SEC-INDEPENDENT PROTEIN TRANSLOCASE PROTEIN TATA, CHLOROPLASTIC"/>
    <property type="match status" value="1"/>
</dbReference>
<evidence type="ECO:0000256" key="2">
    <source>
        <dbReference type="ARBA" id="ARBA00022448"/>
    </source>
</evidence>
<keyword evidence="8" id="KW-0472">Membrane</keyword>
<evidence type="ECO:0000256" key="1">
    <source>
        <dbReference type="ARBA" id="ARBA00004167"/>
    </source>
</evidence>
<proteinExistence type="predicted"/>
<evidence type="ECO:0000256" key="4">
    <source>
        <dbReference type="ARBA" id="ARBA00022692"/>
    </source>
</evidence>
<comment type="subcellular location">
    <subcellularLocation>
        <location evidence="1">Membrane</location>
        <topology evidence="1">Single-pass membrane protein</topology>
    </subcellularLocation>
</comment>
<dbReference type="PANTHER" id="PTHR33162">
    <property type="entry name" value="SEC-INDEPENDENT PROTEIN TRANSLOCASE PROTEIN TATA, CHLOROPLASTIC"/>
    <property type="match status" value="1"/>
</dbReference>
<dbReference type="RefSeq" id="WP_132187549.1">
    <property type="nucleotide sequence ID" value="NZ_SLWM01000001.1"/>
</dbReference>
<name>A0ABY2BTB9_9ACTN</name>
<dbReference type="EMBL" id="SLWM01000001">
    <property type="protein sequence ID" value="TCO31401.1"/>
    <property type="molecule type" value="Genomic_DNA"/>
</dbReference>
<keyword evidence="6" id="KW-1133">Transmembrane helix</keyword>
<dbReference type="InterPro" id="IPR003369">
    <property type="entry name" value="TatA/B/E"/>
</dbReference>
<evidence type="ECO:0000256" key="7">
    <source>
        <dbReference type="ARBA" id="ARBA00023010"/>
    </source>
</evidence>
<evidence type="ECO:0000256" key="5">
    <source>
        <dbReference type="ARBA" id="ARBA00022927"/>
    </source>
</evidence>
<dbReference type="Proteomes" id="UP000295818">
    <property type="component" value="Unassembled WGS sequence"/>
</dbReference>
<accession>A0ABY2BTB9</accession>
<evidence type="ECO:0000256" key="9">
    <source>
        <dbReference type="SAM" id="MobiDB-lite"/>
    </source>
</evidence>
<feature type="region of interest" description="Disordered" evidence="9">
    <location>
        <begin position="82"/>
        <end position="105"/>
    </location>
</feature>
<keyword evidence="7" id="KW-0811">Translocation</keyword>
<evidence type="ECO:0000256" key="8">
    <source>
        <dbReference type="ARBA" id="ARBA00023136"/>
    </source>
</evidence>
<dbReference type="NCBIfam" id="NF002377">
    <property type="entry name" value="PRK01371.1-4"/>
    <property type="match status" value="1"/>
</dbReference>
<gene>
    <name evidence="10" type="ORF">EV644_10141</name>
</gene>
<dbReference type="InterPro" id="IPR018448">
    <property type="entry name" value="TatB"/>
</dbReference>
<reference evidence="10 11" key="1">
    <citation type="journal article" date="2015" name="Stand. Genomic Sci.">
        <title>Genomic Encyclopedia of Bacterial and Archaeal Type Strains, Phase III: the genomes of soil and plant-associated and newly described type strains.</title>
        <authorList>
            <person name="Whitman W.B."/>
            <person name="Woyke T."/>
            <person name="Klenk H.P."/>
            <person name="Zhou Y."/>
            <person name="Lilburn T.G."/>
            <person name="Beck B.J."/>
            <person name="De Vos P."/>
            <person name="Vandamme P."/>
            <person name="Eisen J.A."/>
            <person name="Garrity G."/>
            <person name="Hugenholtz P."/>
            <person name="Kyrpides N.C."/>
        </authorList>
    </citation>
    <scope>NUCLEOTIDE SEQUENCE [LARGE SCALE GENOMIC DNA]</scope>
    <source>
        <strain evidence="10 11">VKM Ac-2538</strain>
    </source>
</reference>
<dbReference type="Gene3D" id="1.20.5.3310">
    <property type="match status" value="1"/>
</dbReference>
<organism evidence="10 11">
    <name type="scientific">Kribbella orskensis</name>
    <dbReference type="NCBI Taxonomy" id="2512216"/>
    <lineage>
        <taxon>Bacteria</taxon>
        <taxon>Bacillati</taxon>
        <taxon>Actinomycetota</taxon>
        <taxon>Actinomycetes</taxon>
        <taxon>Propionibacteriales</taxon>
        <taxon>Kribbellaceae</taxon>
        <taxon>Kribbella</taxon>
    </lineage>
</organism>
<dbReference type="NCBIfam" id="TIGR01410">
    <property type="entry name" value="tatB"/>
    <property type="match status" value="1"/>
</dbReference>
<keyword evidence="11" id="KW-1185">Reference proteome</keyword>
<evidence type="ECO:0000256" key="6">
    <source>
        <dbReference type="ARBA" id="ARBA00022989"/>
    </source>
</evidence>
<evidence type="ECO:0000313" key="10">
    <source>
        <dbReference type="EMBL" id="TCO31401.1"/>
    </source>
</evidence>
<sequence length="105" mass="11562">MFDIGIPELLVIGVVAVLVFGPDRLPEFARTAARLLGQVRTVVGNAQRDLREELGPDFANLDVRELDPRSFVRKHLLDGLDDEPVESEVRTKPPAGPVSYDPEAT</sequence>
<keyword evidence="5" id="KW-0653">Protein transport</keyword>
<dbReference type="PRINTS" id="PR01506">
    <property type="entry name" value="TATBPROTEIN"/>
</dbReference>
<keyword evidence="2" id="KW-0813">Transport</keyword>
<protein>
    <submittedName>
        <fullName evidence="10">Sec-independent protein translocase protein TatB</fullName>
    </submittedName>
</protein>
<keyword evidence="3" id="KW-1003">Cell membrane</keyword>
<evidence type="ECO:0000313" key="11">
    <source>
        <dbReference type="Proteomes" id="UP000295818"/>
    </source>
</evidence>
<comment type="caution">
    <text evidence="10">The sequence shown here is derived from an EMBL/GenBank/DDBJ whole genome shotgun (WGS) entry which is preliminary data.</text>
</comment>
<evidence type="ECO:0000256" key="3">
    <source>
        <dbReference type="ARBA" id="ARBA00022475"/>
    </source>
</evidence>
<dbReference type="Pfam" id="PF02416">
    <property type="entry name" value="TatA_B_E"/>
    <property type="match status" value="1"/>
</dbReference>
<keyword evidence="4" id="KW-0812">Transmembrane</keyword>